<keyword evidence="2" id="KW-1185">Reference proteome</keyword>
<comment type="caution">
    <text evidence="1">The sequence shown here is derived from an EMBL/GenBank/DDBJ whole genome shotgun (WGS) entry which is preliminary data.</text>
</comment>
<evidence type="ECO:0000313" key="2">
    <source>
        <dbReference type="Proteomes" id="UP000789901"/>
    </source>
</evidence>
<dbReference type="EMBL" id="CAJVQB010010077">
    <property type="protein sequence ID" value="CAG8736394.1"/>
    <property type="molecule type" value="Genomic_DNA"/>
</dbReference>
<organism evidence="1 2">
    <name type="scientific">Gigaspora margarita</name>
    <dbReference type="NCBI Taxonomy" id="4874"/>
    <lineage>
        <taxon>Eukaryota</taxon>
        <taxon>Fungi</taxon>
        <taxon>Fungi incertae sedis</taxon>
        <taxon>Mucoromycota</taxon>
        <taxon>Glomeromycotina</taxon>
        <taxon>Glomeromycetes</taxon>
        <taxon>Diversisporales</taxon>
        <taxon>Gigasporaceae</taxon>
        <taxon>Gigaspora</taxon>
    </lineage>
</organism>
<proteinExistence type="predicted"/>
<protein>
    <submittedName>
        <fullName evidence="1">40090_t:CDS:1</fullName>
    </submittedName>
</protein>
<dbReference type="Proteomes" id="UP000789901">
    <property type="component" value="Unassembled WGS sequence"/>
</dbReference>
<gene>
    <name evidence="1" type="ORF">GMARGA_LOCUS14913</name>
</gene>
<reference evidence="1 2" key="1">
    <citation type="submission" date="2021-06" db="EMBL/GenBank/DDBJ databases">
        <authorList>
            <person name="Kallberg Y."/>
            <person name="Tangrot J."/>
            <person name="Rosling A."/>
        </authorList>
    </citation>
    <scope>NUCLEOTIDE SEQUENCE [LARGE SCALE GENOMIC DNA]</scope>
    <source>
        <strain evidence="1 2">120-4 pot B 10/14</strain>
    </source>
</reference>
<accession>A0ABN7V6I5</accession>
<name>A0ABN7V6I5_GIGMA</name>
<evidence type="ECO:0000313" key="1">
    <source>
        <dbReference type="EMBL" id="CAG8736394.1"/>
    </source>
</evidence>
<sequence>MESEHQQTLREASVDTILEEGDNWIQISKIHTEETGNKASNTVEELKQQIEYKNLQITLNFLITEQAKVPSAIEFLKQDLELELIPDFAFQLTSLPLPNWELFEIDETYTPS</sequence>